<dbReference type="STRING" id="1423731.FC81_GL001994"/>
<organism evidence="5 6">
    <name type="scientific">Liquorilactobacillus capillatus DSM 19910</name>
    <dbReference type="NCBI Taxonomy" id="1423731"/>
    <lineage>
        <taxon>Bacteria</taxon>
        <taxon>Bacillati</taxon>
        <taxon>Bacillota</taxon>
        <taxon>Bacilli</taxon>
        <taxon>Lactobacillales</taxon>
        <taxon>Lactobacillaceae</taxon>
        <taxon>Liquorilactobacillus</taxon>
    </lineage>
</organism>
<keyword evidence="6" id="KW-1185">Reference proteome</keyword>
<dbReference type="Gene3D" id="3.40.630.190">
    <property type="entry name" value="LCP protein"/>
    <property type="match status" value="1"/>
</dbReference>
<evidence type="ECO:0000313" key="6">
    <source>
        <dbReference type="Proteomes" id="UP000051621"/>
    </source>
</evidence>
<keyword evidence="3" id="KW-0812">Transmembrane</keyword>
<dbReference type="Pfam" id="PF03816">
    <property type="entry name" value="LytR_cpsA_psr"/>
    <property type="match status" value="1"/>
</dbReference>
<proteinExistence type="inferred from homology"/>
<comment type="caution">
    <text evidence="5">The sequence shown here is derived from an EMBL/GenBank/DDBJ whole genome shotgun (WGS) entry which is preliminary data.</text>
</comment>
<dbReference type="PANTHER" id="PTHR33392">
    <property type="entry name" value="POLYISOPRENYL-TEICHOIC ACID--PEPTIDOGLYCAN TEICHOIC ACID TRANSFERASE TAGU"/>
    <property type="match status" value="1"/>
</dbReference>
<comment type="similarity">
    <text evidence="1">Belongs to the LytR/CpsA/Psr (LCP) family.</text>
</comment>
<feature type="transmembrane region" description="Helical" evidence="3">
    <location>
        <begin position="34"/>
        <end position="54"/>
    </location>
</feature>
<evidence type="ECO:0000313" key="5">
    <source>
        <dbReference type="EMBL" id="KRL00465.1"/>
    </source>
</evidence>
<sequence>MVVVVKNGERPPKRRLEKTKTTPSTRSKKRRYKIIFFWILLGLVSCLGCSIFYLSRIYRNARQATTMIYSPNNVNKKRDTTSLLKNGEPISILLMGTDTGALGRNFKGRTDTLILLTLNPDKEKMTLVSLPRDAKVAVSNYASRYPSKLNSAYDYGGSAAAVKTVQKYLNVPVDFYATINMGGLENMVNAVNGVDIKPTLTFSYGGYSFTKDKVVHMSGPQALAYVRMRHSDPLGDYGRQLRQRQVLTQVAANGSNLKNLLSTKFFKEVSKQLKTDLSFNDIMLLALKYRKATHHMNSDHAQGAPQMINGVSFETVPEDEKQRVTDLLRSSLNIPQAETGNTLLNSDGSSTLDTQN</sequence>
<dbReference type="NCBIfam" id="TIGR00350">
    <property type="entry name" value="lytR_cpsA_psr"/>
    <property type="match status" value="1"/>
</dbReference>
<evidence type="ECO:0000259" key="4">
    <source>
        <dbReference type="Pfam" id="PF03816"/>
    </source>
</evidence>
<evidence type="ECO:0000256" key="2">
    <source>
        <dbReference type="SAM" id="MobiDB-lite"/>
    </source>
</evidence>
<dbReference type="InterPro" id="IPR004474">
    <property type="entry name" value="LytR_CpsA_psr"/>
</dbReference>
<dbReference type="PATRIC" id="fig|1423731.3.peg.2050"/>
<keyword evidence="3" id="KW-1133">Transmembrane helix</keyword>
<reference evidence="5 6" key="1">
    <citation type="journal article" date="2015" name="Genome Announc.">
        <title>Expanding the biotechnology potential of lactobacilli through comparative genomics of 213 strains and associated genera.</title>
        <authorList>
            <person name="Sun Z."/>
            <person name="Harris H.M."/>
            <person name="McCann A."/>
            <person name="Guo C."/>
            <person name="Argimon S."/>
            <person name="Zhang W."/>
            <person name="Yang X."/>
            <person name="Jeffery I.B."/>
            <person name="Cooney J.C."/>
            <person name="Kagawa T.F."/>
            <person name="Liu W."/>
            <person name="Song Y."/>
            <person name="Salvetti E."/>
            <person name="Wrobel A."/>
            <person name="Rasinkangas P."/>
            <person name="Parkhill J."/>
            <person name="Rea M.C."/>
            <person name="O'Sullivan O."/>
            <person name="Ritari J."/>
            <person name="Douillard F.P."/>
            <person name="Paul Ross R."/>
            <person name="Yang R."/>
            <person name="Briner A.E."/>
            <person name="Felis G.E."/>
            <person name="de Vos W.M."/>
            <person name="Barrangou R."/>
            <person name="Klaenhammer T.R."/>
            <person name="Caufield P.W."/>
            <person name="Cui Y."/>
            <person name="Zhang H."/>
            <person name="O'Toole P.W."/>
        </authorList>
    </citation>
    <scope>NUCLEOTIDE SEQUENCE [LARGE SCALE GENOMIC DNA]</scope>
    <source>
        <strain evidence="5 6">DSM 19910</strain>
    </source>
</reference>
<gene>
    <name evidence="5" type="ORF">FC81_GL001994</name>
</gene>
<dbReference type="InterPro" id="IPR050922">
    <property type="entry name" value="LytR/CpsA/Psr_CW_biosynth"/>
</dbReference>
<accession>A0A0R1LYG1</accession>
<feature type="domain" description="Cell envelope-related transcriptional attenuator" evidence="4">
    <location>
        <begin position="109"/>
        <end position="252"/>
    </location>
</feature>
<feature type="region of interest" description="Disordered" evidence="2">
    <location>
        <begin position="1"/>
        <end position="24"/>
    </location>
</feature>
<dbReference type="EMBL" id="AZEF01000042">
    <property type="protein sequence ID" value="KRL00465.1"/>
    <property type="molecule type" value="Genomic_DNA"/>
</dbReference>
<protein>
    <submittedName>
        <fullName evidence="5">LytR family transcriptional regulator</fullName>
    </submittedName>
</protein>
<evidence type="ECO:0000256" key="3">
    <source>
        <dbReference type="SAM" id="Phobius"/>
    </source>
</evidence>
<dbReference type="AlphaFoldDB" id="A0A0R1LYG1"/>
<name>A0A0R1LYG1_9LACO</name>
<dbReference type="OrthoDB" id="27330at2"/>
<keyword evidence="3" id="KW-0472">Membrane</keyword>
<evidence type="ECO:0000256" key="1">
    <source>
        <dbReference type="ARBA" id="ARBA00006068"/>
    </source>
</evidence>
<dbReference type="Proteomes" id="UP000051621">
    <property type="component" value="Unassembled WGS sequence"/>
</dbReference>
<dbReference type="PANTHER" id="PTHR33392:SF6">
    <property type="entry name" value="POLYISOPRENYL-TEICHOIC ACID--PEPTIDOGLYCAN TEICHOIC ACID TRANSFERASE TAGU"/>
    <property type="match status" value="1"/>
</dbReference>